<evidence type="ECO:0000256" key="7">
    <source>
        <dbReference type="ARBA" id="ARBA00042988"/>
    </source>
</evidence>
<dbReference type="EC" id="1.1.1.179" evidence="4"/>
<evidence type="ECO:0000259" key="12">
    <source>
        <dbReference type="Pfam" id="PF22725"/>
    </source>
</evidence>
<evidence type="ECO:0000313" key="13">
    <source>
        <dbReference type="EMBL" id="KAK4871583.1"/>
    </source>
</evidence>
<dbReference type="Proteomes" id="UP001353858">
    <property type="component" value="Unassembled WGS sequence"/>
</dbReference>
<organism evidence="13 14">
    <name type="scientific">Aquatica leii</name>
    <dbReference type="NCBI Taxonomy" id="1421715"/>
    <lineage>
        <taxon>Eukaryota</taxon>
        <taxon>Metazoa</taxon>
        <taxon>Ecdysozoa</taxon>
        <taxon>Arthropoda</taxon>
        <taxon>Hexapoda</taxon>
        <taxon>Insecta</taxon>
        <taxon>Pterygota</taxon>
        <taxon>Neoptera</taxon>
        <taxon>Endopterygota</taxon>
        <taxon>Coleoptera</taxon>
        <taxon>Polyphaga</taxon>
        <taxon>Elateriformia</taxon>
        <taxon>Elateroidea</taxon>
        <taxon>Lampyridae</taxon>
        <taxon>Luciolinae</taxon>
        <taxon>Aquatica</taxon>
    </lineage>
</organism>
<comment type="catalytic activity">
    <reaction evidence="10">
        <text>D-xylose + NADP(+) = D-xylono-1,5-lactone + NADPH + H(+)</text>
        <dbReference type="Rhea" id="RHEA:22000"/>
        <dbReference type="ChEBI" id="CHEBI:15378"/>
        <dbReference type="ChEBI" id="CHEBI:15867"/>
        <dbReference type="ChEBI" id="CHEBI:53455"/>
        <dbReference type="ChEBI" id="CHEBI:57783"/>
        <dbReference type="ChEBI" id="CHEBI:58349"/>
        <dbReference type="EC" id="1.1.1.179"/>
    </reaction>
</comment>
<dbReference type="PANTHER" id="PTHR22604:SF105">
    <property type="entry name" value="TRANS-1,2-DIHYDROBENZENE-1,2-DIOL DEHYDROGENASE"/>
    <property type="match status" value="1"/>
</dbReference>
<dbReference type="GO" id="GO:0047115">
    <property type="term" value="F:trans-1,2-dihydrobenzene-1,2-diol dehydrogenase activity"/>
    <property type="evidence" value="ECO:0007669"/>
    <property type="project" value="UniProtKB-EC"/>
</dbReference>
<dbReference type="GO" id="GO:0000166">
    <property type="term" value="F:nucleotide binding"/>
    <property type="evidence" value="ECO:0007669"/>
    <property type="project" value="InterPro"/>
</dbReference>
<evidence type="ECO:0000259" key="11">
    <source>
        <dbReference type="Pfam" id="PF01408"/>
    </source>
</evidence>
<accession>A0AAN7NZC1</accession>
<dbReference type="EMBL" id="JARPUR010000008">
    <property type="protein sequence ID" value="KAK4871583.1"/>
    <property type="molecule type" value="Genomic_DNA"/>
</dbReference>
<comment type="similarity">
    <text evidence="1">Belongs to the Gfo/Idh/MocA family.</text>
</comment>
<dbReference type="SUPFAM" id="SSF55347">
    <property type="entry name" value="Glyceraldehyde-3-phosphate dehydrogenase-like, C-terminal domain"/>
    <property type="match status" value="1"/>
</dbReference>
<proteinExistence type="inferred from homology"/>
<dbReference type="PANTHER" id="PTHR22604">
    <property type="entry name" value="OXIDOREDUCTASES"/>
    <property type="match status" value="1"/>
</dbReference>
<dbReference type="SUPFAM" id="SSF51735">
    <property type="entry name" value="NAD(P)-binding Rossmann-fold domains"/>
    <property type="match status" value="1"/>
</dbReference>
<keyword evidence="2" id="KW-0560">Oxidoreductase</keyword>
<dbReference type="AlphaFoldDB" id="A0AAN7NZC1"/>
<evidence type="ECO:0000256" key="1">
    <source>
        <dbReference type="ARBA" id="ARBA00010928"/>
    </source>
</evidence>
<dbReference type="InterPro" id="IPR000683">
    <property type="entry name" value="Gfo/Idh/MocA-like_OxRdtase_N"/>
</dbReference>
<evidence type="ECO:0000256" key="4">
    <source>
        <dbReference type="ARBA" id="ARBA00038984"/>
    </source>
</evidence>
<evidence type="ECO:0000256" key="3">
    <source>
        <dbReference type="ARBA" id="ARBA00038853"/>
    </source>
</evidence>
<name>A0AAN7NZC1_9COLE</name>
<evidence type="ECO:0000313" key="14">
    <source>
        <dbReference type="Proteomes" id="UP001353858"/>
    </source>
</evidence>
<evidence type="ECO:0000256" key="5">
    <source>
        <dbReference type="ARBA" id="ARBA00040603"/>
    </source>
</evidence>
<evidence type="ECO:0000256" key="2">
    <source>
        <dbReference type="ARBA" id="ARBA00023002"/>
    </source>
</evidence>
<dbReference type="Gene3D" id="3.30.360.10">
    <property type="entry name" value="Dihydrodipicolinate Reductase, domain 2"/>
    <property type="match status" value="1"/>
</dbReference>
<dbReference type="Pfam" id="PF01408">
    <property type="entry name" value="GFO_IDH_MocA"/>
    <property type="match status" value="1"/>
</dbReference>
<dbReference type="InterPro" id="IPR050984">
    <property type="entry name" value="Gfo/Idh/MocA_domain"/>
</dbReference>
<keyword evidence="14" id="KW-1185">Reference proteome</keyword>
<dbReference type="InterPro" id="IPR036291">
    <property type="entry name" value="NAD(P)-bd_dom_sf"/>
</dbReference>
<evidence type="ECO:0000256" key="8">
    <source>
        <dbReference type="ARBA" id="ARBA00043025"/>
    </source>
</evidence>
<comment type="catalytic activity">
    <reaction evidence="9">
        <text>(1R,2R)-1,2-dihydrobenzene-1,2-diol + NADP(+) = catechol + NADPH + H(+)</text>
        <dbReference type="Rhea" id="RHEA:16729"/>
        <dbReference type="ChEBI" id="CHEBI:10702"/>
        <dbReference type="ChEBI" id="CHEBI:15378"/>
        <dbReference type="ChEBI" id="CHEBI:18135"/>
        <dbReference type="ChEBI" id="CHEBI:57783"/>
        <dbReference type="ChEBI" id="CHEBI:58349"/>
        <dbReference type="EC" id="1.3.1.20"/>
    </reaction>
</comment>
<sequence length="332" mass="36908">MALRWGIVSAGKISHDFVSALQTLPTEDHEVIAIAARKKDDAEEFAKNHNIVKSYEGYEALAKDEEIDVVYIGTINPEHLSVSKLMLDHGKHVLCEKPLTINLREAQELVEHAKSKKLFLMEAIWSRAFPVYDELQKQIDSGAIGDVIQVNVDFGFPLTHVDRVNVKELGGSTILDIGVYALQFSQFVFRGLKPTTVVASGHLNKHKVDDSASAVLSYPNGRTTVLTVNARIRLSNKAHVFGTKGMITIPDFWCPTEIITPTGTFKFDLPESSAEFNYLNSSGLAYEAEEVRQCIKKGLCESPKLTHVESLELAKLMDTLRRLVGVTFPQDI</sequence>
<dbReference type="Gene3D" id="3.40.50.720">
    <property type="entry name" value="NAD(P)-binding Rossmann-like Domain"/>
    <property type="match status" value="1"/>
</dbReference>
<comment type="caution">
    <text evidence="13">The sequence shown here is derived from an EMBL/GenBank/DDBJ whole genome shotgun (WGS) entry which is preliminary data.</text>
</comment>
<dbReference type="EC" id="1.3.1.20" evidence="3"/>
<dbReference type="GO" id="GO:0047837">
    <property type="term" value="F:D-xylose 1-dehydrogenase (NADP+) activity"/>
    <property type="evidence" value="ECO:0007669"/>
    <property type="project" value="UniProtKB-EC"/>
</dbReference>
<protein>
    <recommendedName>
        <fullName evidence="5">Trans-1,2-dihydrobenzene-1,2-diol dehydrogenase</fullName>
        <ecNumber evidence="4">1.1.1.179</ecNumber>
        <ecNumber evidence="3">1.3.1.20</ecNumber>
    </recommendedName>
    <alternativeName>
        <fullName evidence="8">D-xylose 1-dehydrogenase</fullName>
    </alternativeName>
    <alternativeName>
        <fullName evidence="7">D-xylose-NADP dehydrogenase</fullName>
    </alternativeName>
    <alternativeName>
        <fullName evidence="6">Dimeric dihydrodiol dehydrogenase</fullName>
    </alternativeName>
</protein>
<gene>
    <name evidence="13" type="ORF">RN001_015707</name>
</gene>
<evidence type="ECO:0000256" key="6">
    <source>
        <dbReference type="ARBA" id="ARBA00042926"/>
    </source>
</evidence>
<dbReference type="InterPro" id="IPR055170">
    <property type="entry name" value="GFO_IDH_MocA-like_dom"/>
</dbReference>
<dbReference type="Pfam" id="PF22725">
    <property type="entry name" value="GFO_IDH_MocA_C3"/>
    <property type="match status" value="1"/>
</dbReference>
<reference evidence="14" key="1">
    <citation type="submission" date="2023-01" db="EMBL/GenBank/DDBJ databases">
        <title>Key to firefly adult light organ development and bioluminescence: homeobox transcription factors regulate luciferase expression and transportation to peroxisome.</title>
        <authorList>
            <person name="Fu X."/>
        </authorList>
    </citation>
    <scope>NUCLEOTIDE SEQUENCE [LARGE SCALE GENOMIC DNA]</scope>
</reference>
<evidence type="ECO:0000256" key="9">
    <source>
        <dbReference type="ARBA" id="ARBA00047423"/>
    </source>
</evidence>
<evidence type="ECO:0000256" key="10">
    <source>
        <dbReference type="ARBA" id="ARBA00049233"/>
    </source>
</evidence>
<feature type="domain" description="Gfo/Idh/MocA-like oxidoreductase N-terminal" evidence="11">
    <location>
        <begin position="3"/>
        <end position="121"/>
    </location>
</feature>
<feature type="domain" description="GFO/IDH/MocA-like oxidoreductase" evidence="12">
    <location>
        <begin position="133"/>
        <end position="247"/>
    </location>
</feature>